<dbReference type="STRING" id="694427.Palpr_0753"/>
<keyword evidence="4" id="KW-1185">Reference proteome</keyword>
<dbReference type="InterPro" id="IPR012338">
    <property type="entry name" value="Beta-lactam/transpept-like"/>
</dbReference>
<dbReference type="EMBL" id="CP002345">
    <property type="protein sequence ID" value="ADQ78907.1"/>
    <property type="molecule type" value="Genomic_DNA"/>
</dbReference>
<keyword evidence="1" id="KW-0378">Hydrolase</keyword>
<dbReference type="Proteomes" id="UP000008718">
    <property type="component" value="Chromosome"/>
</dbReference>
<dbReference type="AlphaFoldDB" id="E4T2G3"/>
<dbReference type="PANTHER" id="PTHR43283">
    <property type="entry name" value="BETA-LACTAMASE-RELATED"/>
    <property type="match status" value="1"/>
</dbReference>
<name>E4T2G3_PALPW</name>
<dbReference type="RefSeq" id="WP_013444276.1">
    <property type="nucleotide sequence ID" value="NC_014734.1"/>
</dbReference>
<dbReference type="InterPro" id="IPR050789">
    <property type="entry name" value="Diverse_Enzym_Activities"/>
</dbReference>
<dbReference type="KEGG" id="ppn:Palpr_0753"/>
<reference key="1">
    <citation type="submission" date="2010-11" db="EMBL/GenBank/DDBJ databases">
        <title>The complete genome of Paludibacter propionicigenes DSM 17365.</title>
        <authorList>
            <consortium name="US DOE Joint Genome Institute (JGI-PGF)"/>
            <person name="Lucas S."/>
            <person name="Copeland A."/>
            <person name="Lapidus A."/>
            <person name="Bruce D."/>
            <person name="Goodwin L."/>
            <person name="Pitluck S."/>
            <person name="Kyrpides N."/>
            <person name="Mavromatis K."/>
            <person name="Ivanova N."/>
            <person name="Munk A.C."/>
            <person name="Brettin T."/>
            <person name="Detter J.C."/>
            <person name="Han C."/>
            <person name="Tapia R."/>
            <person name="Land M."/>
            <person name="Hauser L."/>
            <person name="Markowitz V."/>
            <person name="Cheng J.-F."/>
            <person name="Hugenholtz P."/>
            <person name="Woyke T."/>
            <person name="Wu D."/>
            <person name="Gronow S."/>
            <person name="Wellnitz S."/>
            <person name="Brambilla E."/>
            <person name="Klenk H.-P."/>
            <person name="Eisen J.A."/>
        </authorList>
    </citation>
    <scope>NUCLEOTIDE SEQUENCE</scope>
    <source>
        <strain>WB4</strain>
    </source>
</reference>
<dbReference type="Gene3D" id="3.40.710.10">
    <property type="entry name" value="DD-peptidase/beta-lactamase superfamily"/>
    <property type="match status" value="1"/>
</dbReference>
<proteinExistence type="predicted"/>
<dbReference type="OrthoDB" id="9805821at2"/>
<evidence type="ECO:0000313" key="3">
    <source>
        <dbReference type="EMBL" id="ADQ78907.1"/>
    </source>
</evidence>
<evidence type="ECO:0000256" key="1">
    <source>
        <dbReference type="ARBA" id="ARBA00022801"/>
    </source>
</evidence>
<protein>
    <submittedName>
        <fullName evidence="3">Beta-lactamase</fullName>
    </submittedName>
</protein>
<evidence type="ECO:0000259" key="2">
    <source>
        <dbReference type="Pfam" id="PF00144"/>
    </source>
</evidence>
<dbReference type="InterPro" id="IPR001466">
    <property type="entry name" value="Beta-lactam-related"/>
</dbReference>
<gene>
    <name evidence="3" type="ordered locus">Palpr_0753</name>
</gene>
<accession>E4T2G3</accession>
<dbReference type="SUPFAM" id="SSF56601">
    <property type="entry name" value="beta-lactamase/transpeptidase-like"/>
    <property type="match status" value="1"/>
</dbReference>
<dbReference type="MEROPS" id="S12.A03"/>
<dbReference type="PANTHER" id="PTHR43283:SF11">
    <property type="entry name" value="BETA-LACTAMASE-RELATED DOMAIN-CONTAINING PROTEIN"/>
    <property type="match status" value="1"/>
</dbReference>
<dbReference type="eggNOG" id="COG1680">
    <property type="taxonomic scope" value="Bacteria"/>
</dbReference>
<dbReference type="GO" id="GO:0016787">
    <property type="term" value="F:hydrolase activity"/>
    <property type="evidence" value="ECO:0007669"/>
    <property type="project" value="UniProtKB-KW"/>
</dbReference>
<reference evidence="3 4" key="2">
    <citation type="journal article" date="2011" name="Stand. Genomic Sci.">
        <title>Complete genome sequence of Paludibacter propionicigenes type strain (WB4).</title>
        <authorList>
            <person name="Gronow S."/>
            <person name="Munk C."/>
            <person name="Lapidus A."/>
            <person name="Nolan M."/>
            <person name="Lucas S."/>
            <person name="Hammon N."/>
            <person name="Deshpande S."/>
            <person name="Cheng J.F."/>
            <person name="Tapia R."/>
            <person name="Han C."/>
            <person name="Goodwin L."/>
            <person name="Pitluck S."/>
            <person name="Liolios K."/>
            <person name="Ivanova N."/>
            <person name="Mavromatis K."/>
            <person name="Mikhailova N."/>
            <person name="Pati A."/>
            <person name="Chen A."/>
            <person name="Palaniappan K."/>
            <person name="Land M."/>
            <person name="Hauser L."/>
            <person name="Chang Y.J."/>
            <person name="Jeffries C.D."/>
            <person name="Brambilla E."/>
            <person name="Rohde M."/>
            <person name="Goker M."/>
            <person name="Detter J.C."/>
            <person name="Woyke T."/>
            <person name="Bristow J."/>
            <person name="Eisen J.A."/>
            <person name="Markowitz V."/>
            <person name="Hugenholtz P."/>
            <person name="Kyrpides N.C."/>
            <person name="Klenk H.P."/>
        </authorList>
    </citation>
    <scope>NUCLEOTIDE SEQUENCE [LARGE SCALE GENOMIC DNA]</scope>
    <source>
        <strain evidence="4">DSM 17365 / JCM 13257 / WB4</strain>
    </source>
</reference>
<sequence length="451" mass="50701">MKKKILILLIFLTPIVIVQDWCDLPARIKPTTVSQSNSSPGVQINAEALKRIDSIVKSGIQSKAFPGCQILVIKDGKTLYDKCFGTYTYESPQKVTSATMYDLASLSKTTGTLLAIMKLYDEGKLKLTDKASKYLEFLKGTDKESITISELLFHESGLPAGLPFYKLVVEKKLNPVLNSANKLSEPVKLNSKTMKYKYDWVSNIPTNEFTLQVSDSFYLHNHFHQAAMQMIANTRLKSKTYVYSCINFILLKEIVEAIKAIPLDAYLDKEFYIPMKLNNIAYLPLRKFKRENIAPTLKKDFLRNGIIQGFVHDPDAALLGGVSGNAGLFANSRDVARVYQMLLNQGELDGKRYLSKETCYLFTTSTSANKRRGLGFDKPTPHMLNSPCCESAPETVYGHTGYTGTCCWVDPTNKLIYVFLSNRTYPSDGTNKLARMGIRTKIQEVVYQSLK</sequence>
<feature type="domain" description="Beta-lactamase-related" evidence="2">
    <location>
        <begin position="52"/>
        <end position="430"/>
    </location>
</feature>
<dbReference type="HOGENOM" id="CLU_020027_1_1_10"/>
<organism evidence="3 4">
    <name type="scientific">Paludibacter propionicigenes (strain DSM 17365 / JCM 13257 / WB4)</name>
    <dbReference type="NCBI Taxonomy" id="694427"/>
    <lineage>
        <taxon>Bacteria</taxon>
        <taxon>Pseudomonadati</taxon>
        <taxon>Bacteroidota</taxon>
        <taxon>Bacteroidia</taxon>
        <taxon>Bacteroidales</taxon>
        <taxon>Paludibacteraceae</taxon>
        <taxon>Paludibacter</taxon>
    </lineage>
</organism>
<dbReference type="Pfam" id="PF00144">
    <property type="entry name" value="Beta-lactamase"/>
    <property type="match status" value="1"/>
</dbReference>
<evidence type="ECO:0000313" key="4">
    <source>
        <dbReference type="Proteomes" id="UP000008718"/>
    </source>
</evidence>